<evidence type="ECO:0000256" key="2">
    <source>
        <dbReference type="SAM" id="SignalP"/>
    </source>
</evidence>
<dbReference type="AlphaFoldDB" id="A0AAE1CLX7"/>
<accession>A0AAE1CLX7</accession>
<evidence type="ECO:0000259" key="3">
    <source>
        <dbReference type="PROSITE" id="PS50240"/>
    </source>
</evidence>
<keyword evidence="5" id="KW-1185">Reference proteome</keyword>
<dbReference type="InterPro" id="IPR001254">
    <property type="entry name" value="Trypsin_dom"/>
</dbReference>
<evidence type="ECO:0000313" key="5">
    <source>
        <dbReference type="Proteomes" id="UP001283361"/>
    </source>
</evidence>
<dbReference type="SMART" id="SM00020">
    <property type="entry name" value="Tryp_SPc"/>
    <property type="match status" value="1"/>
</dbReference>
<dbReference type="InterPro" id="IPR033116">
    <property type="entry name" value="TRYPSIN_SER"/>
</dbReference>
<dbReference type="GO" id="GO:0006508">
    <property type="term" value="P:proteolysis"/>
    <property type="evidence" value="ECO:0007669"/>
    <property type="project" value="InterPro"/>
</dbReference>
<dbReference type="Gene3D" id="2.40.10.10">
    <property type="entry name" value="Trypsin-like serine proteases"/>
    <property type="match status" value="1"/>
</dbReference>
<dbReference type="GO" id="GO:0004252">
    <property type="term" value="F:serine-type endopeptidase activity"/>
    <property type="evidence" value="ECO:0007669"/>
    <property type="project" value="InterPro"/>
</dbReference>
<proteinExistence type="predicted"/>
<dbReference type="InterPro" id="IPR001314">
    <property type="entry name" value="Peptidase_S1A"/>
</dbReference>
<keyword evidence="1" id="KW-1015">Disulfide bond</keyword>
<keyword evidence="2" id="KW-0732">Signal</keyword>
<dbReference type="CDD" id="cd00190">
    <property type="entry name" value="Tryp_SPc"/>
    <property type="match status" value="1"/>
</dbReference>
<reference evidence="4" key="1">
    <citation type="journal article" date="2023" name="G3 (Bethesda)">
        <title>A reference genome for the long-term kleptoplast-retaining sea slug Elysia crispata morphotype clarki.</title>
        <authorList>
            <person name="Eastman K.E."/>
            <person name="Pendleton A.L."/>
            <person name="Shaikh M.A."/>
            <person name="Suttiyut T."/>
            <person name="Ogas R."/>
            <person name="Tomko P."/>
            <person name="Gavelis G."/>
            <person name="Widhalm J.R."/>
            <person name="Wisecaver J.H."/>
        </authorList>
    </citation>
    <scope>NUCLEOTIDE SEQUENCE</scope>
    <source>
        <strain evidence="4">ECLA1</strain>
    </source>
</reference>
<name>A0AAE1CLX7_9GAST</name>
<feature type="domain" description="Peptidase S1" evidence="3">
    <location>
        <begin position="33"/>
        <end position="307"/>
    </location>
</feature>
<dbReference type="EMBL" id="JAWDGP010007588">
    <property type="protein sequence ID" value="KAK3712184.1"/>
    <property type="molecule type" value="Genomic_DNA"/>
</dbReference>
<gene>
    <name evidence="4" type="ORF">RRG08_020890</name>
</gene>
<dbReference type="SUPFAM" id="SSF50494">
    <property type="entry name" value="Trypsin-like serine proteases"/>
    <property type="match status" value="1"/>
</dbReference>
<organism evidence="4 5">
    <name type="scientific">Elysia crispata</name>
    <name type="common">lettuce slug</name>
    <dbReference type="NCBI Taxonomy" id="231223"/>
    <lineage>
        <taxon>Eukaryota</taxon>
        <taxon>Metazoa</taxon>
        <taxon>Spiralia</taxon>
        <taxon>Lophotrochozoa</taxon>
        <taxon>Mollusca</taxon>
        <taxon>Gastropoda</taxon>
        <taxon>Heterobranchia</taxon>
        <taxon>Euthyneura</taxon>
        <taxon>Panpulmonata</taxon>
        <taxon>Sacoglossa</taxon>
        <taxon>Placobranchoidea</taxon>
        <taxon>Plakobranchidae</taxon>
        <taxon>Elysia</taxon>
    </lineage>
</organism>
<dbReference type="PRINTS" id="PR00722">
    <property type="entry name" value="CHYMOTRYPSIN"/>
</dbReference>
<dbReference type="Pfam" id="PF00089">
    <property type="entry name" value="Trypsin"/>
    <property type="match status" value="2"/>
</dbReference>
<feature type="chain" id="PRO_5042156844" description="Peptidase S1 domain-containing protein" evidence="2">
    <location>
        <begin position="28"/>
        <end position="307"/>
    </location>
</feature>
<dbReference type="InterPro" id="IPR009003">
    <property type="entry name" value="Peptidase_S1_PA"/>
</dbReference>
<dbReference type="PANTHER" id="PTHR24252">
    <property type="entry name" value="ACROSIN-RELATED"/>
    <property type="match status" value="1"/>
</dbReference>
<feature type="signal peptide" evidence="2">
    <location>
        <begin position="1"/>
        <end position="27"/>
    </location>
</feature>
<dbReference type="InterPro" id="IPR043504">
    <property type="entry name" value="Peptidase_S1_PA_chymotrypsin"/>
</dbReference>
<evidence type="ECO:0000313" key="4">
    <source>
        <dbReference type="EMBL" id="KAK3712184.1"/>
    </source>
</evidence>
<sequence>MLFKRFSFVALLLGLMLLSSLPAGTSQSRLKRTIGGREFERGKWPWLALLKATRIPMKDNRNRTFSFTCGGVLVSRQWILGAAHCFKNDSRFDLRETHKWKAWLGTVDFSSKICDDQFFVKIGKYLKYFFDMQDLSDCREMGNGVDTIVVYPGYNSSSGIDDIALIKLWHPVRVDANVRPIILPSPTFKNFPFQGQMCTTMGWGCTKHRGSASSRAMEIQIPIKSNSLCRKTYRIRMDRRLCAGYLDRKKNISTCKGDSGSPLVCKSESGYTLAGILRSGKTSYSRSYPSIFQRVQDYLPWIKSVIA</sequence>
<evidence type="ECO:0000256" key="1">
    <source>
        <dbReference type="ARBA" id="ARBA00023157"/>
    </source>
</evidence>
<dbReference type="PANTHER" id="PTHR24252:SF7">
    <property type="entry name" value="HYALIN"/>
    <property type="match status" value="1"/>
</dbReference>
<dbReference type="PROSITE" id="PS50240">
    <property type="entry name" value="TRYPSIN_DOM"/>
    <property type="match status" value="1"/>
</dbReference>
<comment type="caution">
    <text evidence="4">The sequence shown here is derived from an EMBL/GenBank/DDBJ whole genome shotgun (WGS) entry which is preliminary data.</text>
</comment>
<dbReference type="Proteomes" id="UP001283361">
    <property type="component" value="Unassembled WGS sequence"/>
</dbReference>
<protein>
    <recommendedName>
        <fullName evidence="3">Peptidase S1 domain-containing protein</fullName>
    </recommendedName>
</protein>
<dbReference type="PROSITE" id="PS00135">
    <property type="entry name" value="TRYPSIN_SER"/>
    <property type="match status" value="1"/>
</dbReference>